<accession>A0A1J7I9V7</accession>
<organism evidence="1 2">
    <name type="scientific">Coniochaeta ligniaria NRRL 30616</name>
    <dbReference type="NCBI Taxonomy" id="1408157"/>
    <lineage>
        <taxon>Eukaryota</taxon>
        <taxon>Fungi</taxon>
        <taxon>Dikarya</taxon>
        <taxon>Ascomycota</taxon>
        <taxon>Pezizomycotina</taxon>
        <taxon>Sordariomycetes</taxon>
        <taxon>Sordariomycetidae</taxon>
        <taxon>Coniochaetales</taxon>
        <taxon>Coniochaetaceae</taxon>
        <taxon>Coniochaeta</taxon>
    </lineage>
</organism>
<dbReference type="InParanoid" id="A0A1J7I9V7"/>
<gene>
    <name evidence="1" type="ORF">CONLIGDRAFT_108194</name>
</gene>
<dbReference type="AlphaFoldDB" id="A0A1J7I9V7"/>
<keyword evidence="2" id="KW-1185">Reference proteome</keyword>
<protein>
    <submittedName>
        <fullName evidence="1">Uncharacterized protein</fullName>
    </submittedName>
</protein>
<evidence type="ECO:0000313" key="2">
    <source>
        <dbReference type="Proteomes" id="UP000182658"/>
    </source>
</evidence>
<name>A0A1J7I9V7_9PEZI</name>
<dbReference type="Proteomes" id="UP000182658">
    <property type="component" value="Unassembled WGS sequence"/>
</dbReference>
<proteinExistence type="predicted"/>
<evidence type="ECO:0000313" key="1">
    <source>
        <dbReference type="EMBL" id="OIW24237.1"/>
    </source>
</evidence>
<reference evidence="1 2" key="1">
    <citation type="submission" date="2016-10" db="EMBL/GenBank/DDBJ databases">
        <title>Draft genome sequence of Coniochaeta ligniaria NRRL30616, a lignocellulolytic fungus for bioabatement of inhibitors in plant biomass hydrolysates.</title>
        <authorList>
            <consortium name="DOE Joint Genome Institute"/>
            <person name="Jimenez D.J."/>
            <person name="Hector R.E."/>
            <person name="Riley R."/>
            <person name="Sun H."/>
            <person name="Grigoriev I.V."/>
            <person name="Van Elsas J.D."/>
            <person name="Nichols N.N."/>
        </authorList>
    </citation>
    <scope>NUCLEOTIDE SEQUENCE [LARGE SCALE GENOMIC DNA]</scope>
    <source>
        <strain evidence="1 2">NRRL 30616</strain>
    </source>
</reference>
<sequence>MSSSSEPVPGTEESLCRWYIIGWTRILCCASSRCVVRVVLRGAGLGHGISSSARSTRWWSAALPGTTGFTLHYHRECLLCPSFCSCILQGVCRATTCRGVTYAFPAPSLHPMRQSLSRTLVSIRPRRKGGKPRSAMVESSCTPSLASCRSRGGIA</sequence>
<dbReference type="EMBL" id="KV875104">
    <property type="protein sequence ID" value="OIW24237.1"/>
    <property type="molecule type" value="Genomic_DNA"/>
</dbReference>